<feature type="region of interest" description="Disordered" evidence="2">
    <location>
        <begin position="69"/>
        <end position="207"/>
    </location>
</feature>
<name>A6K0U7_RAT</name>
<comment type="similarity">
    <text evidence="1">Belongs to the PRR15 family.</text>
</comment>
<organism evidence="4 5">
    <name type="scientific">Rattus norvegicus</name>
    <name type="common">Rat</name>
    <dbReference type="NCBI Taxonomy" id="10116"/>
    <lineage>
        <taxon>Eukaryota</taxon>
        <taxon>Metazoa</taxon>
        <taxon>Chordata</taxon>
        <taxon>Craniata</taxon>
        <taxon>Vertebrata</taxon>
        <taxon>Euteleostomi</taxon>
        <taxon>Mammalia</taxon>
        <taxon>Eutheria</taxon>
        <taxon>Euarchontoglires</taxon>
        <taxon>Glires</taxon>
        <taxon>Rodentia</taxon>
        <taxon>Myomorpha</taxon>
        <taxon>Muroidea</taxon>
        <taxon>Muridae</taxon>
        <taxon>Murinae</taxon>
        <taxon>Rattus</taxon>
    </lineage>
</organism>
<dbReference type="InterPro" id="IPR028237">
    <property type="entry name" value="PRR15"/>
</dbReference>
<dbReference type="AlphaFoldDB" id="A6K0U7"/>
<sequence>MVFWSSWLSSFLWRMEAQCARESTRSLWFTIRCSLNSGSAACVEEAWKGWSEQSETTEERGNVLAQALPHAGCPGSPGLGAMADSGSSTSSSSPWWKSLTRKKSKEVTVGVQPQVRPEIGQDPSPAYSDRTSSSQENQHSNVLEDTGEPLRSDKLCEEKSGNSRRNLKISRSGRFKERRKMRATLLPEGDRSPEEADFPDDPQENKQ</sequence>
<dbReference type="AGR" id="RGD:1311589"/>
<dbReference type="Pfam" id="PF15321">
    <property type="entry name" value="ATAD4"/>
    <property type="match status" value="1"/>
</dbReference>
<evidence type="ECO:0000313" key="5">
    <source>
        <dbReference type="Proteomes" id="UP000234681"/>
    </source>
</evidence>
<reference evidence="4 5" key="1">
    <citation type="submission" date="2005-09" db="EMBL/GenBank/DDBJ databases">
        <authorList>
            <person name="Mural R.J."/>
            <person name="Li P.W."/>
            <person name="Adams M.D."/>
            <person name="Amanatides P.G."/>
            <person name="Baden-Tillson H."/>
            <person name="Barnstead M."/>
            <person name="Chin S.H."/>
            <person name="Dew I."/>
            <person name="Evans C.A."/>
            <person name="Ferriera S."/>
            <person name="Flanigan M."/>
            <person name="Fosler C."/>
            <person name="Glodek A."/>
            <person name="Gu Z."/>
            <person name="Holt R.A."/>
            <person name="Jennings D."/>
            <person name="Kraft C.L."/>
            <person name="Lu F."/>
            <person name="Nguyen T."/>
            <person name="Nusskern D.R."/>
            <person name="Pfannkoch C.M."/>
            <person name="Sitter C."/>
            <person name="Sutton G.G."/>
            <person name="Venter J.C."/>
            <person name="Wang Z."/>
            <person name="Woodage T."/>
            <person name="Zheng X.H."/>
            <person name="Zhong F."/>
        </authorList>
    </citation>
    <scope>NUCLEOTIDE SEQUENCE [LARGE SCALE GENOMIC DNA]</scope>
    <source>
        <strain>BN</strain>
        <strain evidence="5">Sprague-Dawley</strain>
    </source>
</reference>
<dbReference type="Proteomes" id="UP000234681">
    <property type="component" value="Chromosome 4"/>
</dbReference>
<dbReference type="PANTHER" id="PTHR14581">
    <property type="match status" value="1"/>
</dbReference>
<proteinExistence type="inferred from homology"/>
<feature type="compositionally biased region" description="Basic and acidic residues" evidence="2">
    <location>
        <begin position="148"/>
        <end position="161"/>
    </location>
</feature>
<feature type="compositionally biased region" description="Acidic residues" evidence="2">
    <location>
        <begin position="195"/>
        <end position="207"/>
    </location>
</feature>
<evidence type="ECO:0000256" key="1">
    <source>
        <dbReference type="ARBA" id="ARBA00010096"/>
    </source>
</evidence>
<feature type="signal peptide" evidence="3">
    <location>
        <begin position="1"/>
        <end position="17"/>
    </location>
</feature>
<evidence type="ECO:0000256" key="2">
    <source>
        <dbReference type="SAM" id="MobiDB-lite"/>
    </source>
</evidence>
<dbReference type="EMBL" id="CH474011">
    <property type="protein sequence ID" value="EDL88120.1"/>
    <property type="molecule type" value="Genomic_DNA"/>
</dbReference>
<evidence type="ECO:0000313" key="4">
    <source>
        <dbReference type="EMBL" id="EDL88120.1"/>
    </source>
</evidence>
<feature type="chain" id="PRO_5039944909" evidence="3">
    <location>
        <begin position="18"/>
        <end position="207"/>
    </location>
</feature>
<protein>
    <submittedName>
        <fullName evidence="4">Similar to RIKEN cDNA E130201N16 (Predicted), isoform CRA_a</fullName>
    </submittedName>
</protein>
<evidence type="ECO:0000313" key="6">
    <source>
        <dbReference type="RGD" id="1311589"/>
    </source>
</evidence>
<feature type="compositionally biased region" description="Basic residues" evidence="2">
    <location>
        <begin position="165"/>
        <end position="182"/>
    </location>
</feature>
<evidence type="ECO:0000256" key="3">
    <source>
        <dbReference type="SAM" id="SignalP"/>
    </source>
</evidence>
<feature type="compositionally biased region" description="Polar residues" evidence="2">
    <location>
        <begin position="129"/>
        <end position="143"/>
    </location>
</feature>
<dbReference type="PANTHER" id="PTHR14581:SF4">
    <property type="entry name" value="PROLINE-RICH PROTEIN 15"/>
    <property type="match status" value="1"/>
</dbReference>
<accession>A6K0U7</accession>
<dbReference type="RGD" id="1311589">
    <property type="gene designation" value="Prr15"/>
</dbReference>
<keyword evidence="3" id="KW-0732">Signal</keyword>
<gene>
    <name evidence="6" type="primary">Prr15</name>
    <name evidence="4" type="synonym">RGD1311589_predicted</name>
    <name evidence="4" type="ORF">rCG_52306</name>
</gene>